<comment type="similarity">
    <text evidence="1">Belongs to the UPF0046 family.</text>
</comment>
<feature type="domain" description="Myb/SANT-like DNA-binding" evidence="4">
    <location>
        <begin position="247"/>
        <end position="317"/>
    </location>
</feature>
<evidence type="ECO:0000313" key="6">
    <source>
        <dbReference type="RefSeq" id="XP_015278458.1"/>
    </source>
</evidence>
<dbReference type="InterPro" id="IPR044822">
    <property type="entry name" value="Myb_DNA-bind_4"/>
</dbReference>
<dbReference type="InterPro" id="IPR051693">
    <property type="entry name" value="UPF0046_metallophosphoest"/>
</dbReference>
<feature type="compositionally biased region" description="Basic and acidic residues" evidence="2">
    <location>
        <begin position="332"/>
        <end position="343"/>
    </location>
</feature>
<evidence type="ECO:0000259" key="4">
    <source>
        <dbReference type="Pfam" id="PF13837"/>
    </source>
</evidence>
<dbReference type="InterPro" id="IPR004843">
    <property type="entry name" value="Calcineurin-like_PHP"/>
</dbReference>
<dbReference type="SUPFAM" id="SSF56300">
    <property type="entry name" value="Metallo-dependent phosphatases"/>
    <property type="match status" value="1"/>
</dbReference>
<gene>
    <name evidence="6" type="primary">MPPED1</name>
</gene>
<name>A0ABM1KXM1_GEKJA</name>
<evidence type="ECO:0000259" key="3">
    <source>
        <dbReference type="Pfam" id="PF00149"/>
    </source>
</evidence>
<protein>
    <submittedName>
        <fullName evidence="6">Metallophosphoesterase domain-containing protein 1</fullName>
    </submittedName>
</protein>
<dbReference type="Pfam" id="PF13837">
    <property type="entry name" value="Myb_DNA-bind_4"/>
    <property type="match status" value="1"/>
</dbReference>
<evidence type="ECO:0000256" key="1">
    <source>
        <dbReference type="ARBA" id="ARBA00007993"/>
    </source>
</evidence>
<dbReference type="CDD" id="cd07379">
    <property type="entry name" value="MPP_239FB"/>
    <property type="match status" value="1"/>
</dbReference>
<dbReference type="GeneID" id="107120304"/>
<organism evidence="5 6">
    <name type="scientific">Gekko japonicus</name>
    <name type="common">Schlegel's Japanese gecko</name>
    <dbReference type="NCBI Taxonomy" id="146911"/>
    <lineage>
        <taxon>Eukaryota</taxon>
        <taxon>Metazoa</taxon>
        <taxon>Chordata</taxon>
        <taxon>Craniata</taxon>
        <taxon>Vertebrata</taxon>
        <taxon>Euteleostomi</taxon>
        <taxon>Lepidosauria</taxon>
        <taxon>Squamata</taxon>
        <taxon>Bifurcata</taxon>
        <taxon>Gekkota</taxon>
        <taxon>Gekkonidae</taxon>
        <taxon>Gekkoninae</taxon>
        <taxon>Gekko</taxon>
    </lineage>
</organism>
<keyword evidence="5" id="KW-1185">Reference proteome</keyword>
<feature type="domain" description="Calcineurin-like phosphoesterase" evidence="3">
    <location>
        <begin position="67"/>
        <end position="230"/>
    </location>
</feature>
<dbReference type="Pfam" id="PF00149">
    <property type="entry name" value="Metallophos"/>
    <property type="match status" value="1"/>
</dbReference>
<dbReference type="Proteomes" id="UP000694871">
    <property type="component" value="Unplaced"/>
</dbReference>
<dbReference type="PANTHER" id="PTHR12905">
    <property type="entry name" value="METALLOPHOSPHOESTERASE"/>
    <property type="match status" value="1"/>
</dbReference>
<evidence type="ECO:0000256" key="2">
    <source>
        <dbReference type="SAM" id="MobiDB-lite"/>
    </source>
</evidence>
<feature type="region of interest" description="Disordered" evidence="2">
    <location>
        <begin position="332"/>
        <end position="384"/>
    </location>
</feature>
<proteinExistence type="inferred from homology"/>
<dbReference type="Gene3D" id="3.60.21.10">
    <property type="match status" value="1"/>
</dbReference>
<dbReference type="InterPro" id="IPR029052">
    <property type="entry name" value="Metallo-depent_PP-like"/>
</dbReference>
<dbReference type="PANTHER" id="PTHR12905:SF31">
    <property type="entry name" value="METALLOPHOSPHOESTERASE DOMAIN-CONTAINING PROTEIN 1"/>
    <property type="match status" value="1"/>
</dbReference>
<reference evidence="6" key="1">
    <citation type="submission" date="2025-08" db="UniProtKB">
        <authorList>
            <consortium name="RefSeq"/>
        </authorList>
    </citation>
    <scope>IDENTIFICATION</scope>
</reference>
<accession>A0ABM1KXM1</accession>
<sequence length="435" mass="49392">MAFAQSHIMTARRHQHSRLIIEVDEYSTNPTQAFTFYNINQGRFQPPHVQMVDPVPHDAPKPPGYTRFVCISDTHSRTDPIQMPYGDVLIHAGDFTELGLPSEVKKFNEWLGSLPYDYKIVIAGNHELTFDQEFMADLIKQDFYYFPSVSKLKPENYENVQSLLTNCIYLQDSEVTVRGFRIYGSPWQPWFYGWGFNLPRGQALLEKWNLIPEGIDILITHGPPLGSPGIVRRDFRTDRSLGGGKKVQNELQQSHRNIDIYQEIAKSMASKGYQRTALECRTKTKGLRLTYKKVVAHNSKLGNSLKTSPYYEELNQILQGRASVMGRTLPHSFEDKTVPRTNERSIPPSQEATLDLFPLKEESVDDSQEPPSGSVSSFEVDGEISMNQVEEGGEEDMDEMMVEFPPQEGAYGETSTQEVTLTMWFSGGICSALEQ</sequence>
<evidence type="ECO:0000313" key="5">
    <source>
        <dbReference type="Proteomes" id="UP000694871"/>
    </source>
</evidence>
<dbReference type="RefSeq" id="XP_015278458.1">
    <property type="nucleotide sequence ID" value="XM_015422972.1"/>
</dbReference>